<reference evidence="3" key="1">
    <citation type="journal article" date="2013" name="Nat. Genet.">
        <title>The duck genome and transcriptome provide insight into an avian influenza virus reservoir species.</title>
        <authorList>
            <person name="Huang Y."/>
            <person name="Li Y."/>
            <person name="Burt D.W."/>
            <person name="Chen H."/>
            <person name="Zhang Y."/>
            <person name="Qian W."/>
            <person name="Kim H."/>
            <person name="Gan S."/>
            <person name="Zhao Y."/>
            <person name="Li J."/>
            <person name="Yi K."/>
            <person name="Feng H."/>
            <person name="Zhu P."/>
            <person name="Li B."/>
            <person name="Liu Q."/>
            <person name="Fairley S."/>
            <person name="Magor K.E."/>
            <person name="Du Z."/>
            <person name="Hu X."/>
            <person name="Goodman L."/>
            <person name="Tafer H."/>
            <person name="Vignal A."/>
            <person name="Lee T."/>
            <person name="Kim K.W."/>
            <person name="Sheng Z."/>
            <person name="An Y."/>
            <person name="Searle S."/>
            <person name="Herrero J."/>
            <person name="Groenen M.A."/>
            <person name="Crooijmans R.P."/>
            <person name="Faraut T."/>
            <person name="Cai Q."/>
            <person name="Webster R.G."/>
            <person name="Aldridge J.R."/>
            <person name="Warren W.C."/>
            <person name="Bartschat S."/>
            <person name="Kehr S."/>
            <person name="Marz M."/>
            <person name="Stadler P.F."/>
            <person name="Smith J."/>
            <person name="Kraus R.H."/>
            <person name="Zhao Y."/>
            <person name="Ren L."/>
            <person name="Fei J."/>
            <person name="Morisson M."/>
            <person name="Kaiser P."/>
            <person name="Griffin D.K."/>
            <person name="Rao M."/>
            <person name="Pitel F."/>
            <person name="Wang J."/>
            <person name="Li N."/>
        </authorList>
    </citation>
    <scope>NUCLEOTIDE SEQUENCE [LARGE SCALE GENOMIC DNA]</scope>
</reference>
<dbReference type="AlphaFoldDB" id="R0L852"/>
<feature type="compositionally biased region" description="Basic and acidic residues" evidence="1">
    <location>
        <begin position="1"/>
        <end position="12"/>
    </location>
</feature>
<feature type="compositionally biased region" description="Polar residues" evidence="1">
    <location>
        <begin position="83"/>
        <end position="95"/>
    </location>
</feature>
<proteinExistence type="predicted"/>
<organism evidence="2 3">
    <name type="scientific">Anas platyrhynchos</name>
    <name type="common">Mallard</name>
    <name type="synonym">Anas boschas</name>
    <dbReference type="NCBI Taxonomy" id="8839"/>
    <lineage>
        <taxon>Eukaryota</taxon>
        <taxon>Metazoa</taxon>
        <taxon>Chordata</taxon>
        <taxon>Craniata</taxon>
        <taxon>Vertebrata</taxon>
        <taxon>Euteleostomi</taxon>
        <taxon>Archelosauria</taxon>
        <taxon>Archosauria</taxon>
        <taxon>Dinosauria</taxon>
        <taxon>Saurischia</taxon>
        <taxon>Theropoda</taxon>
        <taxon>Coelurosauria</taxon>
        <taxon>Aves</taxon>
        <taxon>Neognathae</taxon>
        <taxon>Galloanserae</taxon>
        <taxon>Anseriformes</taxon>
        <taxon>Anatidae</taxon>
        <taxon>Anatinae</taxon>
        <taxon>Anas</taxon>
    </lineage>
</organism>
<name>R0L852_ANAPL</name>
<keyword evidence="3" id="KW-1185">Reference proteome</keyword>
<gene>
    <name evidence="2" type="ORF">Anapl_03217</name>
</gene>
<evidence type="ECO:0000256" key="1">
    <source>
        <dbReference type="SAM" id="MobiDB-lite"/>
    </source>
</evidence>
<feature type="compositionally biased region" description="Basic and acidic residues" evidence="1">
    <location>
        <begin position="72"/>
        <end position="81"/>
    </location>
</feature>
<evidence type="ECO:0000313" key="3">
    <source>
        <dbReference type="Proteomes" id="UP000296049"/>
    </source>
</evidence>
<accession>R0L852</accession>
<protein>
    <submittedName>
        <fullName evidence="2">Uncharacterized protein</fullName>
    </submittedName>
</protein>
<feature type="compositionally biased region" description="Polar residues" evidence="1">
    <location>
        <begin position="54"/>
        <end position="70"/>
    </location>
</feature>
<sequence>MAPAPRHQDIRVPRGAHPHVFPPPPTPRHDYRHLRTPPVHTQSPGRSGRHTEPPGSSSTVQRGALRSSTELCWRRRSDHQESLGATQLPSSLSPDSRQKTAEGFSRKRLKQSAELDCTEKIHQTQGALPLSPPNAFPGVSAAGYLPTPSGAPFPMTGQGLLSEHVTD</sequence>
<dbReference type="Proteomes" id="UP000296049">
    <property type="component" value="Unassembled WGS sequence"/>
</dbReference>
<evidence type="ECO:0000313" key="2">
    <source>
        <dbReference type="EMBL" id="EOA97624.1"/>
    </source>
</evidence>
<dbReference type="EMBL" id="KB743644">
    <property type="protein sequence ID" value="EOA97624.1"/>
    <property type="molecule type" value="Genomic_DNA"/>
</dbReference>
<feature type="region of interest" description="Disordered" evidence="1">
    <location>
        <begin position="1"/>
        <end position="110"/>
    </location>
</feature>
<feature type="region of interest" description="Disordered" evidence="1">
    <location>
        <begin position="145"/>
        <end position="167"/>
    </location>
</feature>